<feature type="compositionally biased region" description="Gly residues" evidence="1">
    <location>
        <begin position="9"/>
        <end position="23"/>
    </location>
</feature>
<evidence type="ECO:0000256" key="1">
    <source>
        <dbReference type="SAM" id="MobiDB-lite"/>
    </source>
</evidence>
<name>A0A0L0DQM4_THETB</name>
<dbReference type="RefSeq" id="XP_013761503.1">
    <property type="nucleotide sequence ID" value="XM_013906049.1"/>
</dbReference>
<keyword evidence="3" id="KW-1185">Reference proteome</keyword>
<organism evidence="2 3">
    <name type="scientific">Thecamonas trahens ATCC 50062</name>
    <dbReference type="NCBI Taxonomy" id="461836"/>
    <lineage>
        <taxon>Eukaryota</taxon>
        <taxon>Apusozoa</taxon>
        <taxon>Apusomonadida</taxon>
        <taxon>Apusomonadidae</taxon>
        <taxon>Thecamonas</taxon>
    </lineage>
</organism>
<feature type="region of interest" description="Disordered" evidence="1">
    <location>
        <begin position="1"/>
        <end position="45"/>
    </location>
</feature>
<dbReference type="GeneID" id="25561200"/>
<evidence type="ECO:0000313" key="2">
    <source>
        <dbReference type="EMBL" id="KNC54594.1"/>
    </source>
</evidence>
<accession>A0A0L0DQM4</accession>
<proteinExistence type="predicted"/>
<dbReference type="AlphaFoldDB" id="A0A0L0DQM4"/>
<gene>
    <name evidence="2" type="ORF">AMSG_01450</name>
</gene>
<protein>
    <submittedName>
        <fullName evidence="2">Uncharacterized protein</fullName>
    </submittedName>
</protein>
<dbReference type="EMBL" id="GL349438">
    <property type="protein sequence ID" value="KNC54594.1"/>
    <property type="molecule type" value="Genomic_DNA"/>
</dbReference>
<evidence type="ECO:0000313" key="3">
    <source>
        <dbReference type="Proteomes" id="UP000054408"/>
    </source>
</evidence>
<sequence>MGSVISGRAGAGAAAGAGAGAGAGAAAAGAAPDDDGRAAPPLLPVRDSAAGGALQVKDAASCHRGVHVPDVESDVDANVASGGDDGNASDAAAADVVARPVADAATPAARPRAWILVVGGGEEGGRQGGGGEGSDALSEFEHLLQYVYPRGGAMSESLEKMQGLFVACVDMMRSLLNDETSCVEMSFDNVGYTLCFGAPGALSETRLVAVGDTQALGPAAAVLTGWLDQVSACVESTFGSLAAAVRSAETEQLDAFFGGAVKAAFGGGEAVPAAVLAAGAGWHARTALSPDVTAIVSQTLTALEAAPREVAAVLAGSLFCDGRVVVTHLEPRLAQVVDTLVGILGLASLGEHGALQQDLVEPHGTLIVVRSGRLAVALVGRTASGPLPDAEAAAVVAEMADALDALVAPGSFPGNAGQLSVADRLVGELAGNLGPAGSASVLDSLRVERKAGKYDRFRKKGPSPAATYAASGNGTYFVRAVTYGQVRGSVIATPPAARTGSDDAAALGAVLDTHLATVDAALSAAFAQVQTKIVAARDAAPPPAGLEHQPAYKVHAPSEVRILLQIPTAGTPSLRSDLWVAGRSVGPDVVIVAYPDGTPAPLIEHAFMARAL</sequence>
<dbReference type="Proteomes" id="UP000054408">
    <property type="component" value="Unassembled WGS sequence"/>
</dbReference>
<feature type="region of interest" description="Disordered" evidence="1">
    <location>
        <begin position="67"/>
        <end position="91"/>
    </location>
</feature>
<reference evidence="2 3" key="1">
    <citation type="submission" date="2010-05" db="EMBL/GenBank/DDBJ databases">
        <title>The Genome Sequence of Thecamonas trahens ATCC 50062.</title>
        <authorList>
            <consortium name="The Broad Institute Genome Sequencing Platform"/>
            <person name="Russ C."/>
            <person name="Cuomo C."/>
            <person name="Shea T."/>
            <person name="Young S.K."/>
            <person name="Zeng Q."/>
            <person name="Koehrsen M."/>
            <person name="Haas B."/>
            <person name="Borodovsky M."/>
            <person name="Guigo R."/>
            <person name="Alvarado L."/>
            <person name="Berlin A."/>
            <person name="Bochicchio J."/>
            <person name="Borenstein D."/>
            <person name="Chapman S."/>
            <person name="Chen Z."/>
            <person name="Freedman E."/>
            <person name="Gellesch M."/>
            <person name="Goldberg J."/>
            <person name="Griggs A."/>
            <person name="Gujja S."/>
            <person name="Heilman E."/>
            <person name="Heiman D."/>
            <person name="Hepburn T."/>
            <person name="Howarth C."/>
            <person name="Jen D."/>
            <person name="Larson L."/>
            <person name="Mehta T."/>
            <person name="Park D."/>
            <person name="Pearson M."/>
            <person name="Roberts A."/>
            <person name="Saif S."/>
            <person name="Shenoy N."/>
            <person name="Sisk P."/>
            <person name="Stolte C."/>
            <person name="Sykes S."/>
            <person name="Thomson T."/>
            <person name="Walk T."/>
            <person name="White J."/>
            <person name="Yandava C."/>
            <person name="Burger G."/>
            <person name="Gray M.W."/>
            <person name="Holland P.W.H."/>
            <person name="King N."/>
            <person name="Lang F.B.F."/>
            <person name="Roger A.J."/>
            <person name="Ruiz-Trillo I."/>
            <person name="Lander E."/>
            <person name="Nusbaum C."/>
        </authorList>
    </citation>
    <scope>NUCLEOTIDE SEQUENCE [LARGE SCALE GENOMIC DNA]</scope>
    <source>
        <strain evidence="2 3">ATCC 50062</strain>
    </source>
</reference>